<dbReference type="OrthoDB" id="8902640at2"/>
<reference evidence="2" key="1">
    <citation type="submission" date="2016-10" db="EMBL/GenBank/DDBJ databases">
        <authorList>
            <person name="Varghese N."/>
            <person name="Submissions S."/>
        </authorList>
    </citation>
    <scope>NUCLEOTIDE SEQUENCE [LARGE SCALE GENOMIC DNA]</scope>
    <source>
        <strain evidence="2">DSM 7481</strain>
    </source>
</reference>
<dbReference type="RefSeq" id="WP_092957011.1">
    <property type="nucleotide sequence ID" value="NZ_FOMQ01000020.1"/>
</dbReference>
<evidence type="ECO:0008006" key="3">
    <source>
        <dbReference type="Google" id="ProtNLM"/>
    </source>
</evidence>
<dbReference type="InterPro" id="IPR037883">
    <property type="entry name" value="Knr4/Smi1-like_sf"/>
</dbReference>
<evidence type="ECO:0000313" key="2">
    <source>
        <dbReference type="Proteomes" id="UP000199517"/>
    </source>
</evidence>
<dbReference type="AlphaFoldDB" id="A0A1I1YSV8"/>
<accession>A0A1I1YSV8</accession>
<dbReference type="SUPFAM" id="SSF160631">
    <property type="entry name" value="SMI1/KNR4-like"/>
    <property type="match status" value="1"/>
</dbReference>
<name>A0A1I1YSV8_9BURK</name>
<evidence type="ECO:0000313" key="1">
    <source>
        <dbReference type="EMBL" id="SFE22402.1"/>
    </source>
</evidence>
<dbReference type="Proteomes" id="UP000199517">
    <property type="component" value="Unassembled WGS sequence"/>
</dbReference>
<dbReference type="EMBL" id="FOMQ01000020">
    <property type="protein sequence ID" value="SFE22402.1"/>
    <property type="molecule type" value="Genomic_DNA"/>
</dbReference>
<gene>
    <name evidence="1" type="ORF">SAMN04489710_1203</name>
</gene>
<proteinExistence type="predicted"/>
<keyword evidence="2" id="KW-1185">Reference proteome</keyword>
<protein>
    <recommendedName>
        <fullName evidence="3">SMI1 / KNR4 family (SUKH-1)</fullName>
    </recommendedName>
</protein>
<organism evidence="1 2">
    <name type="scientific">Paracidovorax konjaci</name>
    <dbReference type="NCBI Taxonomy" id="32040"/>
    <lineage>
        <taxon>Bacteria</taxon>
        <taxon>Pseudomonadati</taxon>
        <taxon>Pseudomonadota</taxon>
        <taxon>Betaproteobacteria</taxon>
        <taxon>Burkholderiales</taxon>
        <taxon>Comamonadaceae</taxon>
        <taxon>Paracidovorax</taxon>
    </lineage>
</organism>
<sequence>MTHAELRQYLLAHYPESRLELLTEDERGTLVARHPELPADYIQFLREVGWGTIGDGRYSVYRAPVEPSFVFDPVTAESLGNVVLIGDDFAGGQEAFRFERKSVAFGSVDSLDGRFGLVGETFSEFIQRWFVTT</sequence>